<dbReference type="InterPro" id="IPR036526">
    <property type="entry name" value="C-N_Hydrolase_sf"/>
</dbReference>
<dbReference type="InterPro" id="IPR003010">
    <property type="entry name" value="C-N_Hydrolase"/>
</dbReference>
<dbReference type="Gene3D" id="3.60.110.10">
    <property type="entry name" value="Carbon-nitrogen hydrolase"/>
    <property type="match status" value="1"/>
</dbReference>
<keyword evidence="2" id="KW-1133">Transmembrane helix</keyword>
<evidence type="ECO:0000313" key="4">
    <source>
        <dbReference type="EMBL" id="TDK53395.1"/>
    </source>
</evidence>
<reference evidence="4 5" key="1">
    <citation type="submission" date="2019-03" db="EMBL/GenBank/DDBJ databases">
        <title>Ruegeria lutea sp. nov., a novel strain, isolated from marine sediment, the Masan Bay, South Korea.</title>
        <authorList>
            <person name="Kim J."/>
            <person name="Kim D.-Y."/>
            <person name="Lee S.-S."/>
        </authorList>
    </citation>
    <scope>NUCLEOTIDE SEQUENCE [LARGE SCALE GENOMIC DNA]</scope>
    <source>
        <strain evidence="4 5">318-1</strain>
    </source>
</reference>
<sequence length="407" mass="43351">MIQDISAQSPRPARSASRAKFSPSPRSITVGVAFVAGGIITGTVGWSGHALAFPVGVAFPALWAFAPSRTVAALVAAAHFLGAARGLPVGTSIFFGEQLAIGLVFWIAASILFVAVHAALWTRRGGWHRPLRYAIAAILMSIPPFGITGWASPITAAGILFPGWGWFGLAATAIGLLVMTTRTWPIGAFVLGGFYAWSAATWTPPAVPEGWAGINTGFKFTAAGQYADYAQHLETISMVKEAVEQGAKAVVLPESALGLWGRTTERLWSRELVGLDVKVNGGAAVVDPVGYDNVMMEIAPEGSRILYKERMPVPASMWQPWTTGGAHAHFFANPVVEFAGFRVAPLICYEQLIIWPVLQSMLHDPDVIVATGNGWWIGNTNIVAIQKASAEAWASLFGLPLVMAFNT</sequence>
<feature type="transmembrane region" description="Helical" evidence="2">
    <location>
        <begin position="21"/>
        <end position="40"/>
    </location>
</feature>
<dbReference type="AlphaFoldDB" id="A0A4R5VH70"/>
<feature type="domain" description="CN hydrolase" evidence="3">
    <location>
        <begin position="132"/>
        <end position="394"/>
    </location>
</feature>
<feature type="region of interest" description="Disordered" evidence="1">
    <location>
        <begin position="1"/>
        <end position="23"/>
    </location>
</feature>
<dbReference type="NCBIfam" id="NF010398">
    <property type="entry name" value="PRK13825.1-2"/>
    <property type="match status" value="1"/>
</dbReference>
<evidence type="ECO:0000256" key="2">
    <source>
        <dbReference type="SAM" id="Phobius"/>
    </source>
</evidence>
<evidence type="ECO:0000313" key="5">
    <source>
        <dbReference type="Proteomes" id="UP000295301"/>
    </source>
</evidence>
<keyword evidence="2" id="KW-0812">Transmembrane</keyword>
<dbReference type="SUPFAM" id="SSF56317">
    <property type="entry name" value="Carbon-nitrogen hydrolase"/>
    <property type="match status" value="1"/>
</dbReference>
<feature type="transmembrane region" description="Helical" evidence="2">
    <location>
        <begin position="73"/>
        <end position="95"/>
    </location>
</feature>
<name>A0A4R5VH70_9RHOB</name>
<gene>
    <name evidence="4" type="ORF">E1832_00455</name>
</gene>
<accession>A0A4R5VH70</accession>
<dbReference type="Pfam" id="PF00795">
    <property type="entry name" value="CN_hydrolase"/>
    <property type="match status" value="1"/>
</dbReference>
<dbReference type="OrthoDB" id="8206526at2"/>
<keyword evidence="2" id="KW-0472">Membrane</keyword>
<feature type="transmembrane region" description="Helical" evidence="2">
    <location>
        <begin position="133"/>
        <end position="151"/>
    </location>
</feature>
<dbReference type="RefSeq" id="WP_133357827.1">
    <property type="nucleotide sequence ID" value="NZ_SMUV01000024.1"/>
</dbReference>
<keyword evidence="5" id="KW-1185">Reference proteome</keyword>
<dbReference type="EMBL" id="SMUV01000024">
    <property type="protein sequence ID" value="TDK53395.1"/>
    <property type="molecule type" value="Genomic_DNA"/>
</dbReference>
<evidence type="ECO:0000259" key="3">
    <source>
        <dbReference type="Pfam" id="PF00795"/>
    </source>
</evidence>
<organism evidence="4 5">
    <name type="scientific">Antarcticimicrobium luteum</name>
    <dbReference type="NCBI Taxonomy" id="2547397"/>
    <lineage>
        <taxon>Bacteria</taxon>
        <taxon>Pseudomonadati</taxon>
        <taxon>Pseudomonadota</taxon>
        <taxon>Alphaproteobacteria</taxon>
        <taxon>Rhodobacterales</taxon>
        <taxon>Paracoccaceae</taxon>
        <taxon>Antarcticimicrobium</taxon>
    </lineage>
</organism>
<comment type="caution">
    <text evidence="4">The sequence shown here is derived from an EMBL/GenBank/DDBJ whole genome shotgun (WGS) entry which is preliminary data.</text>
</comment>
<dbReference type="Proteomes" id="UP000295301">
    <property type="component" value="Unassembled WGS sequence"/>
</dbReference>
<feature type="transmembrane region" description="Helical" evidence="2">
    <location>
        <begin position="157"/>
        <end position="179"/>
    </location>
</feature>
<evidence type="ECO:0000256" key="1">
    <source>
        <dbReference type="SAM" id="MobiDB-lite"/>
    </source>
</evidence>
<protein>
    <submittedName>
        <fullName evidence="4">Conjugal transfer protein TraB</fullName>
    </submittedName>
</protein>
<proteinExistence type="predicted"/>
<feature type="transmembrane region" description="Helical" evidence="2">
    <location>
        <begin position="101"/>
        <end position="121"/>
    </location>
</feature>